<dbReference type="InterPro" id="IPR000550">
    <property type="entry name" value="Hppk"/>
</dbReference>
<dbReference type="PANTHER" id="PTHR43071:SF1">
    <property type="entry name" value="2-AMINO-4-HYDROXY-6-HYDROXYMETHYLDIHYDROPTERIDINE PYROPHOSPHOKINASE"/>
    <property type="match status" value="1"/>
</dbReference>
<evidence type="ECO:0000256" key="7">
    <source>
        <dbReference type="ARBA" id="ARBA00022777"/>
    </source>
</evidence>
<evidence type="ECO:0000256" key="2">
    <source>
        <dbReference type="ARBA" id="ARBA00005810"/>
    </source>
</evidence>
<evidence type="ECO:0000256" key="12">
    <source>
        <dbReference type="ARBA" id="ARBA00033413"/>
    </source>
</evidence>
<dbReference type="Gene3D" id="3.30.70.560">
    <property type="entry name" value="7,8-Dihydro-6-hydroxymethylpterin-pyrophosphokinase HPPK"/>
    <property type="match status" value="1"/>
</dbReference>
<dbReference type="RefSeq" id="WP_189439705.1">
    <property type="nucleotide sequence ID" value="NZ_BMXT01000001.1"/>
</dbReference>
<feature type="domain" description="7,8-dihydro-6-hydroxymethylpterin-pyrophosphokinase" evidence="13">
    <location>
        <begin position="88"/>
        <end position="99"/>
    </location>
</feature>
<keyword evidence="8" id="KW-0067">ATP-binding</keyword>
<evidence type="ECO:0000256" key="5">
    <source>
        <dbReference type="ARBA" id="ARBA00022679"/>
    </source>
</evidence>
<evidence type="ECO:0000256" key="3">
    <source>
        <dbReference type="ARBA" id="ARBA00013253"/>
    </source>
</evidence>
<organism evidence="14 15">
    <name type="scientific">Rhodanobacter panaciterrae</name>
    <dbReference type="NCBI Taxonomy" id="490572"/>
    <lineage>
        <taxon>Bacteria</taxon>
        <taxon>Pseudomonadati</taxon>
        <taxon>Pseudomonadota</taxon>
        <taxon>Gammaproteobacteria</taxon>
        <taxon>Lysobacterales</taxon>
        <taxon>Rhodanobacteraceae</taxon>
        <taxon>Rhodanobacter</taxon>
    </lineage>
</organism>
<evidence type="ECO:0000256" key="6">
    <source>
        <dbReference type="ARBA" id="ARBA00022741"/>
    </source>
</evidence>
<dbReference type="Pfam" id="PF01288">
    <property type="entry name" value="HPPK"/>
    <property type="match status" value="1"/>
</dbReference>
<reference evidence="15" key="1">
    <citation type="journal article" date="2019" name="Int. J. Syst. Evol. Microbiol.">
        <title>The Global Catalogue of Microorganisms (GCM) 10K type strain sequencing project: providing services to taxonomists for standard genome sequencing and annotation.</title>
        <authorList>
            <consortium name="The Broad Institute Genomics Platform"/>
            <consortium name="The Broad Institute Genome Sequencing Center for Infectious Disease"/>
            <person name="Wu L."/>
            <person name="Ma J."/>
        </authorList>
    </citation>
    <scope>NUCLEOTIDE SEQUENCE [LARGE SCALE GENOMIC DNA]</scope>
    <source>
        <strain evidence="15">KCTC 22232</strain>
    </source>
</reference>
<keyword evidence="6" id="KW-0547">Nucleotide-binding</keyword>
<keyword evidence="5" id="KW-0808">Transferase</keyword>
<evidence type="ECO:0000313" key="15">
    <source>
        <dbReference type="Proteomes" id="UP000621898"/>
    </source>
</evidence>
<evidence type="ECO:0000259" key="13">
    <source>
        <dbReference type="PROSITE" id="PS00794"/>
    </source>
</evidence>
<evidence type="ECO:0000256" key="4">
    <source>
        <dbReference type="ARBA" id="ARBA00016218"/>
    </source>
</evidence>
<sequence>MTLAYVALGSNLGNPQQQLLDAMDALANLPDTHLLQRSHLYRTPPWGMLEQPPFVNAVVQLDTMLSPHALLDALLAIEQQAGRVRAERNGPRTLDLDLLHVDGVQLDDPQLTLPHPRMAERAFVLLPLHDVAPALPLPGYGTVAERLMQLDLAGCVRLLEP</sequence>
<dbReference type="InterPro" id="IPR035907">
    <property type="entry name" value="Hppk_sf"/>
</dbReference>
<comment type="function">
    <text evidence="10">Catalyzes the transfer of pyrophosphate from adenosine triphosphate (ATP) to 6-hydroxymethyl-7,8-dihydropterin, an enzymatic step in folate biosynthesis pathway.</text>
</comment>
<evidence type="ECO:0000313" key="14">
    <source>
        <dbReference type="EMBL" id="GGY17357.1"/>
    </source>
</evidence>
<dbReference type="NCBIfam" id="TIGR01498">
    <property type="entry name" value="folK"/>
    <property type="match status" value="1"/>
</dbReference>
<dbReference type="SUPFAM" id="SSF55083">
    <property type="entry name" value="6-hydroxymethyl-7,8-dihydropterin pyrophosphokinase, HPPK"/>
    <property type="match status" value="1"/>
</dbReference>
<dbReference type="Proteomes" id="UP000621898">
    <property type="component" value="Unassembled WGS sequence"/>
</dbReference>
<proteinExistence type="inferred from homology"/>
<accession>A0ABQ2ZJ34</accession>
<comment type="pathway">
    <text evidence="1">Cofactor biosynthesis; tetrahydrofolate biosynthesis; 2-amino-4-hydroxy-6-hydroxymethyl-7,8-dihydropteridine diphosphate from 7,8-dihydroneopterin triphosphate: step 4/4.</text>
</comment>
<evidence type="ECO:0000256" key="9">
    <source>
        <dbReference type="ARBA" id="ARBA00022909"/>
    </source>
</evidence>
<keyword evidence="15" id="KW-1185">Reference proteome</keyword>
<evidence type="ECO:0000256" key="11">
    <source>
        <dbReference type="ARBA" id="ARBA00029766"/>
    </source>
</evidence>
<dbReference type="EC" id="2.7.6.3" evidence="3"/>
<comment type="similarity">
    <text evidence="2">Belongs to the HPPK family.</text>
</comment>
<dbReference type="PROSITE" id="PS00794">
    <property type="entry name" value="HPPK"/>
    <property type="match status" value="1"/>
</dbReference>
<comment type="caution">
    <text evidence="14">The sequence shown here is derived from an EMBL/GenBank/DDBJ whole genome shotgun (WGS) entry which is preliminary data.</text>
</comment>
<protein>
    <recommendedName>
        <fullName evidence="4">2-amino-4-hydroxy-6-hydroxymethyldihydropteridine pyrophosphokinase</fullName>
        <ecNumber evidence="3">2.7.6.3</ecNumber>
    </recommendedName>
    <alternativeName>
        <fullName evidence="11">6-hydroxymethyl-7,8-dihydropterin pyrophosphokinase</fullName>
    </alternativeName>
    <alternativeName>
        <fullName evidence="12">7,8-dihydro-6-hydroxymethylpterin-pyrophosphokinase</fullName>
    </alternativeName>
</protein>
<keyword evidence="9" id="KW-0289">Folate biosynthesis</keyword>
<evidence type="ECO:0000256" key="8">
    <source>
        <dbReference type="ARBA" id="ARBA00022840"/>
    </source>
</evidence>
<evidence type="ECO:0000256" key="10">
    <source>
        <dbReference type="ARBA" id="ARBA00029409"/>
    </source>
</evidence>
<dbReference type="CDD" id="cd00483">
    <property type="entry name" value="HPPK"/>
    <property type="match status" value="1"/>
</dbReference>
<evidence type="ECO:0000256" key="1">
    <source>
        <dbReference type="ARBA" id="ARBA00005051"/>
    </source>
</evidence>
<dbReference type="EMBL" id="BMXT01000001">
    <property type="protein sequence ID" value="GGY17357.1"/>
    <property type="molecule type" value="Genomic_DNA"/>
</dbReference>
<dbReference type="PANTHER" id="PTHR43071">
    <property type="entry name" value="2-AMINO-4-HYDROXY-6-HYDROXYMETHYLDIHYDROPTERIDINE PYROPHOSPHOKINASE"/>
    <property type="match status" value="1"/>
</dbReference>
<name>A0ABQ2ZJ34_9GAMM</name>
<gene>
    <name evidence="14" type="ORF">GCM10008098_06220</name>
</gene>
<keyword evidence="7" id="KW-0418">Kinase</keyword>